<feature type="domain" description="DUF4296" evidence="2">
    <location>
        <begin position="27"/>
        <end position="107"/>
    </location>
</feature>
<sequence>MKRLMKYPYLTLVLLAGGMFACGKKIPSDIIQPEAMENLLYDYHLASTLGNNLSGSETKKRKAYYDYVFQKHQVTEAEFDSSMVWYTRHTEELSQIYENLQKRYEAAEKLARKQVDRQSGQISVSQSGDTVDIWRDRSIYWLTNSPLTNKAVFNFKADTTFRPKDILVLEADFNFMPAQNAGKAVMGLNLIFKNDSLQGLTRVVRPGKQRLYFKPDSAFEFKEIIGFIYYEPTEPEQHGHVLASDIHLYRYHVKEEAADSLAVQKNDSLKADSAKADTVALDSVSKRLKRVKDLKPVKR</sequence>
<dbReference type="Pfam" id="PF14129">
    <property type="entry name" value="DUF4296"/>
    <property type="match status" value="1"/>
</dbReference>
<name>A0AAW5N8N2_9BACT</name>
<gene>
    <name evidence="3" type="ORF">NW209_10550</name>
</gene>
<protein>
    <submittedName>
        <fullName evidence="3">DUF4296 domain-containing protein</fullName>
    </submittedName>
</protein>
<evidence type="ECO:0000313" key="4">
    <source>
        <dbReference type="Proteomes" id="UP001204579"/>
    </source>
</evidence>
<feature type="coiled-coil region" evidence="1">
    <location>
        <begin position="90"/>
        <end position="117"/>
    </location>
</feature>
<accession>A0AAW5N8N2</accession>
<dbReference type="RefSeq" id="WP_018709937.1">
    <property type="nucleotide sequence ID" value="NZ_CAUBSI010000041.1"/>
</dbReference>
<organism evidence="3 4">
    <name type="scientific">Phocaeicola barnesiae</name>
    <dbReference type="NCBI Taxonomy" id="376804"/>
    <lineage>
        <taxon>Bacteria</taxon>
        <taxon>Pseudomonadati</taxon>
        <taxon>Bacteroidota</taxon>
        <taxon>Bacteroidia</taxon>
        <taxon>Bacteroidales</taxon>
        <taxon>Bacteroidaceae</taxon>
        <taxon>Phocaeicola</taxon>
    </lineage>
</organism>
<comment type="caution">
    <text evidence="3">The sequence shown here is derived from an EMBL/GenBank/DDBJ whole genome shotgun (WGS) entry which is preliminary data.</text>
</comment>
<proteinExistence type="predicted"/>
<evidence type="ECO:0000313" key="3">
    <source>
        <dbReference type="EMBL" id="MCR8874448.1"/>
    </source>
</evidence>
<keyword evidence="1" id="KW-0175">Coiled coil</keyword>
<dbReference type="Proteomes" id="UP001204579">
    <property type="component" value="Unassembled WGS sequence"/>
</dbReference>
<dbReference type="PROSITE" id="PS51257">
    <property type="entry name" value="PROKAR_LIPOPROTEIN"/>
    <property type="match status" value="1"/>
</dbReference>
<keyword evidence="4" id="KW-1185">Reference proteome</keyword>
<evidence type="ECO:0000259" key="2">
    <source>
        <dbReference type="Pfam" id="PF14129"/>
    </source>
</evidence>
<dbReference type="InterPro" id="IPR025381">
    <property type="entry name" value="DUF4296"/>
</dbReference>
<dbReference type="AlphaFoldDB" id="A0AAW5N8N2"/>
<reference evidence="3 4" key="1">
    <citation type="submission" date="2022-08" db="EMBL/GenBank/DDBJ databases">
        <authorList>
            <person name="Zeman M."/>
            <person name="Kubasova T."/>
        </authorList>
    </citation>
    <scope>NUCLEOTIDE SEQUENCE [LARGE SCALE GENOMIC DNA]</scope>
    <source>
        <strain evidence="3 4">ET62</strain>
    </source>
</reference>
<dbReference type="EMBL" id="JANRHJ010000011">
    <property type="protein sequence ID" value="MCR8874448.1"/>
    <property type="molecule type" value="Genomic_DNA"/>
</dbReference>
<evidence type="ECO:0000256" key="1">
    <source>
        <dbReference type="SAM" id="Coils"/>
    </source>
</evidence>